<reference evidence="1" key="1">
    <citation type="submission" date="2021-02" db="EMBL/GenBank/DDBJ databases">
        <authorList>
            <person name="Dougan E. K."/>
            <person name="Rhodes N."/>
            <person name="Thang M."/>
            <person name="Chan C."/>
        </authorList>
    </citation>
    <scope>NUCLEOTIDE SEQUENCE</scope>
</reference>
<protein>
    <submittedName>
        <fullName evidence="1">Uncharacterized protein</fullName>
    </submittedName>
</protein>
<dbReference type="EMBL" id="CAJNNW010002759">
    <property type="protein sequence ID" value="CAE8644618.1"/>
    <property type="molecule type" value="Genomic_DNA"/>
</dbReference>
<evidence type="ECO:0000313" key="1">
    <source>
        <dbReference type="EMBL" id="CAE8644618.1"/>
    </source>
</evidence>
<name>A0A813I2G5_POLGL</name>
<dbReference type="AlphaFoldDB" id="A0A813I2G5"/>
<accession>A0A813I2G5</accession>
<proteinExistence type="predicted"/>
<dbReference type="Proteomes" id="UP000626109">
    <property type="component" value="Unassembled WGS sequence"/>
</dbReference>
<sequence length="188" mass="20340">VKQMVALGAESLAADPLSEFPDMQQQAVEQLAASYEKFSVKDERLGRKLLKALRMLFESSYQLVVWFLQQQPLSAVGELQSLDVHIEAVRAVARAGYWSSEDAPLLPDFVAILAQMLLDAVEGHVDQGASPGSRPGKRVIDLTEAEEVALHCSASVLHLLLIDPSPPTVLHSLARSLGKQEADNAGSS</sequence>
<comment type="caution">
    <text evidence="1">The sequence shown here is derived from an EMBL/GenBank/DDBJ whole genome shotgun (WGS) entry which is preliminary data.</text>
</comment>
<feature type="non-terminal residue" evidence="1">
    <location>
        <position position="188"/>
    </location>
</feature>
<organism evidence="1 2">
    <name type="scientific">Polarella glacialis</name>
    <name type="common">Dinoflagellate</name>
    <dbReference type="NCBI Taxonomy" id="89957"/>
    <lineage>
        <taxon>Eukaryota</taxon>
        <taxon>Sar</taxon>
        <taxon>Alveolata</taxon>
        <taxon>Dinophyceae</taxon>
        <taxon>Suessiales</taxon>
        <taxon>Suessiaceae</taxon>
        <taxon>Polarella</taxon>
    </lineage>
</organism>
<gene>
    <name evidence="1" type="ORF">PGLA2088_LOCUS3211</name>
</gene>
<feature type="non-terminal residue" evidence="1">
    <location>
        <position position="1"/>
    </location>
</feature>
<evidence type="ECO:0000313" key="2">
    <source>
        <dbReference type="Proteomes" id="UP000626109"/>
    </source>
</evidence>